<dbReference type="AlphaFoldDB" id="A0A8S9ZFZ7"/>
<evidence type="ECO:0000313" key="2">
    <source>
        <dbReference type="EMBL" id="KAF7632189.1"/>
    </source>
</evidence>
<feature type="signal peptide" evidence="1">
    <location>
        <begin position="1"/>
        <end position="24"/>
    </location>
</feature>
<keyword evidence="3" id="KW-1185">Reference proteome</keyword>
<feature type="chain" id="PRO_5035830263" evidence="1">
    <location>
        <begin position="25"/>
        <end position="142"/>
    </location>
</feature>
<organism evidence="2 3">
    <name type="scientific">Meloidogyne graminicola</name>
    <dbReference type="NCBI Taxonomy" id="189291"/>
    <lineage>
        <taxon>Eukaryota</taxon>
        <taxon>Metazoa</taxon>
        <taxon>Ecdysozoa</taxon>
        <taxon>Nematoda</taxon>
        <taxon>Chromadorea</taxon>
        <taxon>Rhabditida</taxon>
        <taxon>Tylenchina</taxon>
        <taxon>Tylenchomorpha</taxon>
        <taxon>Tylenchoidea</taxon>
        <taxon>Meloidogynidae</taxon>
        <taxon>Meloidogyninae</taxon>
        <taxon>Meloidogyne</taxon>
    </lineage>
</organism>
<name>A0A8S9ZFZ7_9BILA</name>
<dbReference type="Proteomes" id="UP000605970">
    <property type="component" value="Unassembled WGS sequence"/>
</dbReference>
<proteinExistence type="predicted"/>
<evidence type="ECO:0000256" key="1">
    <source>
        <dbReference type="SAM" id="SignalP"/>
    </source>
</evidence>
<sequence length="142" mass="16640">MFYSKNILLILIILFIIKFQFNNCCKQRTEQCTRGNDCCSSLHCKNVPINGLYQYQCRLGECIGKDQICDSVKDECCYGFNCQFRNNGIYKCDNCLPKGTSCIEGITKCCSQKCNNKRYFNFSLKLSPFKRMFNKRRKTNNY</sequence>
<comment type="caution">
    <text evidence="2">The sequence shown here is derived from an EMBL/GenBank/DDBJ whole genome shotgun (WGS) entry which is preliminary data.</text>
</comment>
<reference evidence="2" key="1">
    <citation type="journal article" date="2020" name="Ecol. Evol.">
        <title>Genome structure and content of the rice root-knot nematode (Meloidogyne graminicola).</title>
        <authorList>
            <person name="Phan N.T."/>
            <person name="Danchin E.G.J."/>
            <person name="Klopp C."/>
            <person name="Perfus-Barbeoch L."/>
            <person name="Kozlowski D.K."/>
            <person name="Koutsovoulos G.D."/>
            <person name="Lopez-Roques C."/>
            <person name="Bouchez O."/>
            <person name="Zahm M."/>
            <person name="Besnard G."/>
            <person name="Bellafiore S."/>
        </authorList>
    </citation>
    <scope>NUCLEOTIDE SEQUENCE</scope>
    <source>
        <strain evidence="2">VN-18</strain>
    </source>
</reference>
<accession>A0A8S9ZFZ7</accession>
<dbReference type="EMBL" id="JABEBT010000109">
    <property type="protein sequence ID" value="KAF7632189.1"/>
    <property type="molecule type" value="Genomic_DNA"/>
</dbReference>
<evidence type="ECO:0000313" key="3">
    <source>
        <dbReference type="Proteomes" id="UP000605970"/>
    </source>
</evidence>
<gene>
    <name evidence="2" type="ORF">Mgra_00008374</name>
</gene>
<protein>
    <submittedName>
        <fullName evidence="2">Uncharacterized protein</fullName>
    </submittedName>
</protein>
<keyword evidence="1" id="KW-0732">Signal</keyword>